<dbReference type="CDD" id="cd00009">
    <property type="entry name" value="AAA"/>
    <property type="match status" value="1"/>
</dbReference>
<sequence length="625" mass="69648">MTAFRHSAESLAKLATDDSVPEKRLSEAIAEHLRRTVRVNPSPAERRSWDRSLPLLARDLVDAGLGDVEMLVEYQLPLTSKRADVVLAGVDSRTGSDAYMVVELKQWSQAELVEDDPNLVLVEGMPGGPKLHPVTQVEGYCDYIADFVGAVEDHADMIRGVAYLHNAADLDVQDLYRGVRSERTRLFTKGRRGAFLDHLRERFAPASGADAADRLLNSAIRPSKQLLKLAAQEIRDREQFVLLDEQRLAYEIVLNSVDRARRADSKEVVIVTGGPGSGKSVIALSLLGELSRQGRGVMHATGSRSFTETLRKVPGKGSSKVKNLFKYFNSFMTAERNGLDVLICDEAHRIRETSQNRYTPARLRSDRRQVDELIDAARVPVFLLDEHQVVRPGEMGTVAEIRSHAESRGFRVHEVSLNAQFRCGGSRAYEEWVLRLLGLQDGPPTPWRGDDHFEVSPAGSPQELEALLRSKLGEGHSARMTAGFCWPWSEPRKDDTLVHDVRVGNWSRPWNVKGDRAVGDAPASALWATLEGGFEQIGCVYTAQGFEYDWNGVIIGSDLVYRDGRLVTVRKASKDPALTRGTTDEQADRLIRNTYKVLLTRGMVGTFVYSVDAETQAFIQRLMRS</sequence>
<dbReference type="AlphaFoldDB" id="A0A9W6I943"/>
<keyword evidence="3" id="KW-1185">Reference proteome</keyword>
<dbReference type="EMBL" id="BSEV01000021">
    <property type="protein sequence ID" value="GLK13264.1"/>
    <property type="molecule type" value="Genomic_DNA"/>
</dbReference>
<proteinExistence type="predicted"/>
<dbReference type="SUPFAM" id="SSF52540">
    <property type="entry name" value="P-loop containing nucleoside triphosphate hydrolases"/>
    <property type="match status" value="1"/>
</dbReference>
<keyword evidence="2" id="KW-0067">ATP-binding</keyword>
<name>A0A9W6I943_9ACTN</name>
<reference evidence="2" key="2">
    <citation type="submission" date="2023-01" db="EMBL/GenBank/DDBJ databases">
        <authorList>
            <person name="Sun Q."/>
            <person name="Evtushenko L."/>
        </authorList>
    </citation>
    <scope>NUCLEOTIDE SEQUENCE</scope>
    <source>
        <strain evidence="2">VKM Ac-2007</strain>
    </source>
</reference>
<dbReference type="InterPro" id="IPR003593">
    <property type="entry name" value="AAA+_ATPase"/>
</dbReference>
<dbReference type="GO" id="GO:0005524">
    <property type="term" value="F:ATP binding"/>
    <property type="evidence" value="ECO:0007669"/>
    <property type="project" value="UniProtKB-KW"/>
</dbReference>
<dbReference type="InterPro" id="IPR027417">
    <property type="entry name" value="P-loop_NTPase"/>
</dbReference>
<comment type="caution">
    <text evidence="2">The sequence shown here is derived from an EMBL/GenBank/DDBJ whole genome shotgun (WGS) entry which is preliminary data.</text>
</comment>
<dbReference type="Gene3D" id="3.40.50.300">
    <property type="entry name" value="P-loop containing nucleotide triphosphate hydrolases"/>
    <property type="match status" value="1"/>
</dbReference>
<evidence type="ECO:0000313" key="2">
    <source>
        <dbReference type="EMBL" id="GLK13264.1"/>
    </source>
</evidence>
<feature type="domain" description="AAA+ ATPase" evidence="1">
    <location>
        <begin position="265"/>
        <end position="394"/>
    </location>
</feature>
<accession>A0A9W6I943</accession>
<protein>
    <submittedName>
        <fullName evidence="2">ATP-binding protein</fullName>
    </submittedName>
</protein>
<dbReference type="RefSeq" id="WP_271221552.1">
    <property type="nucleotide sequence ID" value="NZ_BAAAVD010000035.1"/>
</dbReference>
<gene>
    <name evidence="2" type="ORF">GCM10017600_66750</name>
</gene>
<evidence type="ECO:0000259" key="1">
    <source>
        <dbReference type="SMART" id="SM00382"/>
    </source>
</evidence>
<dbReference type="InterPro" id="IPR018647">
    <property type="entry name" value="SLFN_3-like_DNA/RNA_helicase"/>
</dbReference>
<keyword evidence="2" id="KW-0547">Nucleotide-binding</keyword>
<dbReference type="SMART" id="SM00382">
    <property type="entry name" value="AAA"/>
    <property type="match status" value="1"/>
</dbReference>
<organism evidence="2 3">
    <name type="scientific">Streptosporangium carneum</name>
    <dbReference type="NCBI Taxonomy" id="47481"/>
    <lineage>
        <taxon>Bacteria</taxon>
        <taxon>Bacillati</taxon>
        <taxon>Actinomycetota</taxon>
        <taxon>Actinomycetes</taxon>
        <taxon>Streptosporangiales</taxon>
        <taxon>Streptosporangiaceae</taxon>
        <taxon>Streptosporangium</taxon>
    </lineage>
</organism>
<reference evidence="2" key="1">
    <citation type="journal article" date="2014" name="Int. J. Syst. Evol. Microbiol.">
        <title>Complete genome sequence of Corynebacterium casei LMG S-19264T (=DSM 44701T), isolated from a smear-ripened cheese.</title>
        <authorList>
            <consortium name="US DOE Joint Genome Institute (JGI-PGF)"/>
            <person name="Walter F."/>
            <person name="Albersmeier A."/>
            <person name="Kalinowski J."/>
            <person name="Ruckert C."/>
        </authorList>
    </citation>
    <scope>NUCLEOTIDE SEQUENCE</scope>
    <source>
        <strain evidence="2">VKM Ac-2007</strain>
    </source>
</reference>
<dbReference type="Proteomes" id="UP001143474">
    <property type="component" value="Unassembled WGS sequence"/>
</dbReference>
<evidence type="ECO:0000313" key="3">
    <source>
        <dbReference type="Proteomes" id="UP001143474"/>
    </source>
</evidence>
<dbReference type="Pfam" id="PF09848">
    <property type="entry name" value="SLFN-g3_helicase"/>
    <property type="match status" value="1"/>
</dbReference>